<sequence length="160" mass="16274">MMRRTLLALVASTALAAPAFADSHSMDIVDTAVGAGSFTTLVAAVEAAGLVDTLKGEGPFTVFAPTDDAFAALPEGTVDTLLLEENRDQLVAILTYHVVPGAVMSTDLSDGMTAMTVQGGDLTIGTEGGVTVNGANVVTADIEASNGVIHVIDTVIIPEM</sequence>
<dbReference type="AlphaFoldDB" id="A0A3L9Y0Z4"/>
<gene>
    <name evidence="3" type="ORF">D9R08_06890</name>
</gene>
<dbReference type="Gene3D" id="2.30.180.10">
    <property type="entry name" value="FAS1 domain"/>
    <property type="match status" value="1"/>
</dbReference>
<dbReference type="SUPFAM" id="SSF82153">
    <property type="entry name" value="FAS1 domain"/>
    <property type="match status" value="1"/>
</dbReference>
<dbReference type="PANTHER" id="PTHR10900:SF77">
    <property type="entry name" value="FI19380P1"/>
    <property type="match status" value="1"/>
</dbReference>
<keyword evidence="4" id="KW-1185">Reference proteome</keyword>
<dbReference type="PROSITE" id="PS50213">
    <property type="entry name" value="FAS1"/>
    <property type="match status" value="1"/>
</dbReference>
<reference evidence="3 4" key="1">
    <citation type="submission" date="2018-10" db="EMBL/GenBank/DDBJ databases">
        <authorList>
            <person name="Jung H.S."/>
            <person name="Jeon C.O."/>
        </authorList>
    </citation>
    <scope>NUCLEOTIDE SEQUENCE [LARGE SCALE GENOMIC DNA]</scope>
    <source>
        <strain evidence="3 4">MA-7-27</strain>
    </source>
</reference>
<evidence type="ECO:0000313" key="4">
    <source>
        <dbReference type="Proteomes" id="UP000281343"/>
    </source>
</evidence>
<protein>
    <submittedName>
        <fullName evidence="3">Fasciclin domain-containing protein</fullName>
    </submittedName>
</protein>
<organism evidence="3 4">
    <name type="scientific">Rhodophyticola porphyridii</name>
    <dbReference type="NCBI Taxonomy" id="1852017"/>
    <lineage>
        <taxon>Bacteria</taxon>
        <taxon>Pseudomonadati</taxon>
        <taxon>Pseudomonadota</taxon>
        <taxon>Alphaproteobacteria</taxon>
        <taxon>Rhodobacterales</taxon>
        <taxon>Roseobacteraceae</taxon>
        <taxon>Rhodophyticola</taxon>
    </lineage>
</organism>
<accession>A0A3L9Y0Z4</accession>
<comment type="caution">
    <text evidence="3">The sequence shown here is derived from an EMBL/GenBank/DDBJ whole genome shotgun (WGS) entry which is preliminary data.</text>
</comment>
<dbReference type="InterPro" id="IPR000782">
    <property type="entry name" value="FAS1_domain"/>
</dbReference>
<dbReference type="Pfam" id="PF02469">
    <property type="entry name" value="Fasciclin"/>
    <property type="match status" value="1"/>
</dbReference>
<feature type="signal peptide" evidence="1">
    <location>
        <begin position="1"/>
        <end position="21"/>
    </location>
</feature>
<dbReference type="GO" id="GO:0005615">
    <property type="term" value="C:extracellular space"/>
    <property type="evidence" value="ECO:0007669"/>
    <property type="project" value="TreeGrafter"/>
</dbReference>
<evidence type="ECO:0000259" key="2">
    <source>
        <dbReference type="PROSITE" id="PS50213"/>
    </source>
</evidence>
<feature type="chain" id="PRO_5017935793" evidence="1">
    <location>
        <begin position="22"/>
        <end position="160"/>
    </location>
</feature>
<name>A0A3L9Y0Z4_9RHOB</name>
<dbReference type="EMBL" id="RCNT01000003">
    <property type="protein sequence ID" value="RMA42531.1"/>
    <property type="molecule type" value="Genomic_DNA"/>
</dbReference>
<evidence type="ECO:0000256" key="1">
    <source>
        <dbReference type="SAM" id="SignalP"/>
    </source>
</evidence>
<dbReference type="FunFam" id="2.30.180.10:FF:000019">
    <property type="entry name" value="Cell surface lipoprotein"/>
    <property type="match status" value="1"/>
</dbReference>
<dbReference type="SMART" id="SM00554">
    <property type="entry name" value="FAS1"/>
    <property type="match status" value="1"/>
</dbReference>
<dbReference type="InterPro" id="IPR036378">
    <property type="entry name" value="FAS1_dom_sf"/>
</dbReference>
<dbReference type="InterPro" id="IPR050904">
    <property type="entry name" value="Adhesion/Biosynth-related"/>
</dbReference>
<feature type="domain" description="FAS1" evidence="2">
    <location>
        <begin position="25"/>
        <end position="156"/>
    </location>
</feature>
<evidence type="ECO:0000313" key="3">
    <source>
        <dbReference type="EMBL" id="RMA42531.1"/>
    </source>
</evidence>
<proteinExistence type="predicted"/>
<keyword evidence="1" id="KW-0732">Signal</keyword>
<dbReference type="PANTHER" id="PTHR10900">
    <property type="entry name" value="PERIOSTIN-RELATED"/>
    <property type="match status" value="1"/>
</dbReference>
<dbReference type="Proteomes" id="UP000281343">
    <property type="component" value="Unassembled WGS sequence"/>
</dbReference>
<dbReference type="RefSeq" id="WP_121897317.1">
    <property type="nucleotide sequence ID" value="NZ_RCNT01000003.1"/>
</dbReference>
<dbReference type="OrthoDB" id="9800666at2"/>